<reference evidence="2 3" key="1">
    <citation type="submission" date="2015-11" db="EMBL/GenBank/DDBJ databases">
        <title>Genomic analysis of 38 Legionella species identifies large and diverse effector repertoires.</title>
        <authorList>
            <person name="Burstein D."/>
            <person name="Amaro F."/>
            <person name="Zusman T."/>
            <person name="Lifshitz Z."/>
            <person name="Cohen O."/>
            <person name="Gilbert J.A."/>
            <person name="Pupko T."/>
            <person name="Shuman H.A."/>
            <person name="Segal G."/>
        </authorList>
    </citation>
    <scope>NUCLEOTIDE SEQUENCE [LARGE SCALE GENOMIC DNA]</scope>
    <source>
        <strain evidence="2 3">WIGA</strain>
    </source>
</reference>
<dbReference type="AlphaFoldDB" id="A0A0W0R6J9"/>
<dbReference type="STRING" id="447.Lboz_3585"/>
<dbReference type="PANTHER" id="PTHR34846:SF10">
    <property type="entry name" value="CYTOPLASMIC PROTEIN"/>
    <property type="match status" value="1"/>
</dbReference>
<feature type="domain" description="Carboxymuconolactone decarboxylase-like" evidence="1">
    <location>
        <begin position="12"/>
        <end position="94"/>
    </location>
</feature>
<evidence type="ECO:0000259" key="1">
    <source>
        <dbReference type="Pfam" id="PF02627"/>
    </source>
</evidence>
<dbReference type="NCBIfam" id="TIGR00778">
    <property type="entry name" value="ahpD_dom"/>
    <property type="match status" value="1"/>
</dbReference>
<accession>A0A0W0R6J9</accession>
<dbReference type="Gene3D" id="1.20.1290.10">
    <property type="entry name" value="AhpD-like"/>
    <property type="match status" value="1"/>
</dbReference>
<dbReference type="PANTHER" id="PTHR34846">
    <property type="entry name" value="4-CARBOXYMUCONOLACTONE DECARBOXYLASE FAMILY PROTEIN (AFU_ORTHOLOGUE AFUA_6G11590)"/>
    <property type="match status" value="1"/>
</dbReference>
<evidence type="ECO:0000313" key="3">
    <source>
        <dbReference type="Proteomes" id="UP000054695"/>
    </source>
</evidence>
<dbReference type="SUPFAM" id="SSF69118">
    <property type="entry name" value="AhpD-like"/>
    <property type="match status" value="1"/>
</dbReference>
<dbReference type="Pfam" id="PF02627">
    <property type="entry name" value="CMD"/>
    <property type="match status" value="1"/>
</dbReference>
<dbReference type="OrthoDB" id="9801997at2"/>
<gene>
    <name evidence="2" type="ORF">Lboz_3585</name>
</gene>
<dbReference type="GO" id="GO:0051920">
    <property type="term" value="F:peroxiredoxin activity"/>
    <property type="evidence" value="ECO:0007669"/>
    <property type="project" value="InterPro"/>
</dbReference>
<dbReference type="Proteomes" id="UP000054695">
    <property type="component" value="Unassembled WGS sequence"/>
</dbReference>
<sequence>MNNARIDFNKFPDAIQAIFALEKYVNSSGLEKSLLELVKLRASQINGCAYCVDMHTADAKKEGESDRRLHAVVVWRETPFFTPRERAALAWTEAVTLLSETHAPDALYNELLTCFNEKEVIDLTMAIVTINSWNRMAVSFRKSPS</sequence>
<dbReference type="RefSeq" id="WP_058461071.1">
    <property type="nucleotide sequence ID" value="NZ_CAAAIY010000020.1"/>
</dbReference>
<proteinExistence type="predicted"/>
<organism evidence="2 3">
    <name type="scientific">Legionella bozemanae</name>
    <name type="common">Fluoribacter bozemanae</name>
    <dbReference type="NCBI Taxonomy" id="447"/>
    <lineage>
        <taxon>Bacteria</taxon>
        <taxon>Pseudomonadati</taxon>
        <taxon>Pseudomonadota</taxon>
        <taxon>Gammaproteobacteria</taxon>
        <taxon>Legionellales</taxon>
        <taxon>Legionellaceae</taxon>
        <taxon>Legionella</taxon>
    </lineage>
</organism>
<evidence type="ECO:0000313" key="2">
    <source>
        <dbReference type="EMBL" id="KTC66690.1"/>
    </source>
</evidence>
<dbReference type="InterPro" id="IPR029032">
    <property type="entry name" value="AhpD-like"/>
</dbReference>
<dbReference type="EMBL" id="LNXU01000060">
    <property type="protein sequence ID" value="KTC66690.1"/>
    <property type="molecule type" value="Genomic_DNA"/>
</dbReference>
<name>A0A0W0R6J9_LEGBO</name>
<dbReference type="InterPro" id="IPR004675">
    <property type="entry name" value="AhpD_core"/>
</dbReference>
<keyword evidence="3" id="KW-1185">Reference proteome</keyword>
<dbReference type="PATRIC" id="fig|447.4.peg.3843"/>
<comment type="caution">
    <text evidence="2">The sequence shown here is derived from an EMBL/GenBank/DDBJ whole genome shotgun (WGS) entry which is preliminary data.</text>
</comment>
<dbReference type="InterPro" id="IPR003779">
    <property type="entry name" value="CMD-like"/>
</dbReference>
<protein>
    <submittedName>
        <fullName evidence="2">Putative Carboxymuconolactone decarboxylase</fullName>
    </submittedName>
</protein>